<name>A0A449A4N6_9BACT</name>
<accession>A0A449A4N6</accession>
<evidence type="ECO:0000313" key="1">
    <source>
        <dbReference type="EMBL" id="VEU59174.1"/>
    </source>
</evidence>
<dbReference type="Proteomes" id="UP000289440">
    <property type="component" value="Chromosome"/>
</dbReference>
<proteinExistence type="predicted"/>
<gene>
    <name evidence="1" type="ORF">NCTC10166_00132</name>
</gene>
<keyword evidence="2" id="KW-1185">Reference proteome</keyword>
<dbReference type="KEGG" id="mnu:NCTC10166_00132"/>
<evidence type="ECO:0000313" key="2">
    <source>
        <dbReference type="Proteomes" id="UP000289440"/>
    </source>
</evidence>
<protein>
    <submittedName>
        <fullName evidence="1">Uncharacterized protein</fullName>
    </submittedName>
</protein>
<dbReference type="RefSeq" id="WP_276310784.1">
    <property type="nucleotide sequence ID" value="NZ_LR214951.1"/>
</dbReference>
<dbReference type="EMBL" id="LR214951">
    <property type="protein sequence ID" value="VEU59174.1"/>
    <property type="molecule type" value="Genomic_DNA"/>
</dbReference>
<reference evidence="1 2" key="1">
    <citation type="submission" date="2019-01" db="EMBL/GenBank/DDBJ databases">
        <authorList>
            <consortium name="Pathogen Informatics"/>
        </authorList>
    </citation>
    <scope>NUCLEOTIDE SEQUENCE [LARGE SCALE GENOMIC DNA]</scope>
    <source>
        <strain evidence="1 2">NCTC10166</strain>
    </source>
</reference>
<dbReference type="AlphaFoldDB" id="A0A449A4N6"/>
<organism evidence="1 2">
    <name type="scientific">Mesomycoplasma neurolyticum</name>
    <dbReference type="NCBI Taxonomy" id="2120"/>
    <lineage>
        <taxon>Bacteria</taxon>
        <taxon>Bacillati</taxon>
        <taxon>Mycoplasmatota</taxon>
        <taxon>Mycoplasmoidales</taxon>
        <taxon>Metamycoplasmataceae</taxon>
        <taxon>Mesomycoplasma</taxon>
    </lineage>
</organism>
<sequence>MYIKNKIIKDDTNNKTDVVVLYFLNCQKNKIKLKIKDCKKAIK</sequence>